<dbReference type="RefSeq" id="WP_207702187.1">
    <property type="nucleotide sequence ID" value="NZ_JAFREL020000001.1"/>
</dbReference>
<gene>
    <name evidence="1" type="ORF">JZO67_001940</name>
</gene>
<sequence length="254" mass="28390">MGNPLVSGCIESVLLECECFSENWEKVYHQIEQSAPPENQVLSLVLPIPERSGTILFSETTGYSSPYQSLATLKNDKPIHNFLDYAALSHALKRFSCFGSKAMPLVNLRSVLFPIGRARNASWINPLMIDQLKEQGPFTQIQLINGLTIEVAANSQSICTRAEAALSVLSMIERDYLIAGKTGPHSPLDVLQLPDTPFARSMSRKPLLQQFPLPIRVLKTAYEQEYALQTLLRLGHTIEGLDWIHESFHTLPTE</sequence>
<comment type="caution">
    <text evidence="1">The sequence shown here is derived from an EMBL/GenBank/DDBJ whole genome shotgun (WGS) entry which is preliminary data.</text>
</comment>
<protein>
    <submittedName>
        <fullName evidence="1">Uncharacterized protein</fullName>
    </submittedName>
</protein>
<name>A0ABV0ER62_9ENTE</name>
<dbReference type="Proteomes" id="UP000664357">
    <property type="component" value="Unassembled WGS sequence"/>
</dbReference>
<evidence type="ECO:0000313" key="1">
    <source>
        <dbReference type="EMBL" id="MEO1769989.1"/>
    </source>
</evidence>
<organism evidence="1 2">
    <name type="scientific">Candidatus Enterococcus ferrettii</name>
    <dbReference type="NCBI Taxonomy" id="2815324"/>
    <lineage>
        <taxon>Bacteria</taxon>
        <taxon>Bacillati</taxon>
        <taxon>Bacillota</taxon>
        <taxon>Bacilli</taxon>
        <taxon>Lactobacillales</taxon>
        <taxon>Enterococcaceae</taxon>
        <taxon>Enterococcus</taxon>
    </lineage>
</organism>
<reference evidence="1 2" key="1">
    <citation type="submission" date="2021-03" db="EMBL/GenBank/DDBJ databases">
        <authorList>
            <person name="Gilmore M.S."/>
            <person name="Schwartzman J."/>
            <person name="Van Tyne D."/>
            <person name="Martin M."/>
            <person name="Earl A.M."/>
            <person name="Manson A.L."/>
            <person name="Straub T."/>
            <person name="Salamzade R."/>
            <person name="Saavedra J."/>
            <person name="Lebreton F."/>
            <person name="Prichula J."/>
            <person name="Schaufler K."/>
            <person name="Gaca A."/>
            <person name="Sgardioli B."/>
            <person name="Wagenaar J."/>
            <person name="Strong T."/>
        </authorList>
    </citation>
    <scope>NUCLEOTIDE SEQUENCE [LARGE SCALE GENOMIC DNA]</scope>
    <source>
        <strain evidence="1 2">665A</strain>
    </source>
</reference>
<accession>A0ABV0ER62</accession>
<proteinExistence type="predicted"/>
<reference evidence="1 2" key="2">
    <citation type="submission" date="2024-02" db="EMBL/GenBank/DDBJ databases">
        <title>The Genome Sequence of Enterococcus sp. DIV0159.</title>
        <authorList>
            <person name="Earl A."/>
            <person name="Manson A."/>
            <person name="Gilmore M."/>
            <person name="Sanders J."/>
            <person name="Shea T."/>
            <person name="Howe W."/>
            <person name="Livny J."/>
            <person name="Cuomo C."/>
            <person name="Neafsey D."/>
            <person name="Birren B."/>
        </authorList>
    </citation>
    <scope>NUCLEOTIDE SEQUENCE [LARGE SCALE GENOMIC DNA]</scope>
    <source>
        <strain evidence="1 2">665A</strain>
    </source>
</reference>
<evidence type="ECO:0000313" key="2">
    <source>
        <dbReference type="Proteomes" id="UP000664357"/>
    </source>
</evidence>
<keyword evidence="2" id="KW-1185">Reference proteome</keyword>
<dbReference type="EMBL" id="JAFREL020000001">
    <property type="protein sequence ID" value="MEO1769989.1"/>
    <property type="molecule type" value="Genomic_DNA"/>
</dbReference>